<dbReference type="CDD" id="cd06193">
    <property type="entry name" value="siderophore_interacting"/>
    <property type="match status" value="1"/>
</dbReference>
<dbReference type="Gene3D" id="3.40.50.80">
    <property type="entry name" value="Nucleotide-binding domain of ferredoxin-NADP reductase (FNR) module"/>
    <property type="match status" value="1"/>
</dbReference>
<protein>
    <submittedName>
        <fullName evidence="3">NADPH-dependent ferric siderophore reductase</fullName>
    </submittedName>
</protein>
<dbReference type="Pfam" id="PF08021">
    <property type="entry name" value="FAD_binding_9"/>
    <property type="match status" value="1"/>
</dbReference>
<accession>A0A1A7R6B1</accession>
<proteinExistence type="inferred from homology"/>
<dbReference type="InterPro" id="IPR039261">
    <property type="entry name" value="FNR_nucleotide-bd"/>
</dbReference>
<dbReference type="InterPro" id="IPR017938">
    <property type="entry name" value="Riboflavin_synthase-like_b-brl"/>
</dbReference>
<dbReference type="GO" id="GO:0016491">
    <property type="term" value="F:oxidoreductase activity"/>
    <property type="evidence" value="ECO:0007669"/>
    <property type="project" value="InterPro"/>
</dbReference>
<evidence type="ECO:0000313" key="3">
    <source>
        <dbReference type="EMBL" id="OBX27800.1"/>
    </source>
</evidence>
<dbReference type="STRING" id="1443941.A9J31_08980"/>
<name>A0A1A7R6B1_9GAMM</name>
<dbReference type="Proteomes" id="UP000185753">
    <property type="component" value="Unassembled WGS sequence"/>
</dbReference>
<dbReference type="InterPro" id="IPR017927">
    <property type="entry name" value="FAD-bd_FR_type"/>
</dbReference>
<dbReference type="Pfam" id="PF04954">
    <property type="entry name" value="SIP"/>
    <property type="match status" value="1"/>
</dbReference>
<dbReference type="InterPro" id="IPR013113">
    <property type="entry name" value="SIP_FAD-bd"/>
</dbReference>
<dbReference type="EMBL" id="LZDS01000028">
    <property type="protein sequence ID" value="OBX27800.1"/>
    <property type="molecule type" value="Genomic_DNA"/>
</dbReference>
<dbReference type="OrthoDB" id="9814826at2"/>
<comment type="similarity">
    <text evidence="1">Belongs to the SIP oxidoreductase family.</text>
</comment>
<dbReference type="RefSeq" id="WP_067766780.1">
    <property type="nucleotide sequence ID" value="NZ_LZDS01000028.1"/>
</dbReference>
<evidence type="ECO:0000313" key="4">
    <source>
        <dbReference type="Proteomes" id="UP000185753"/>
    </source>
</evidence>
<sequence length="268" mass="30756">MAQNSLPLPRYISVQSSEKITPHLQRVYFSSEDFSDFPKNQNGAHIKFFFPEQPELKPILPSRNEQGKVVWPNGDKPITRTYTIRHFLENEQLLVVDFVRHTEFGIAANWAKQAQPGQILGLAGPGGRARFNPEANYWVFIGDLSALPMIAASVELLPEHAQGEVWIEIEAENDRIELIHPKAVNINWLINQTNIETQIEDAMQRLNWLDSNISVSLAGENTRVVSLRHLFRNKFGVNKANMYAVPYWKVGQTEEGYHQERHQVMDEE</sequence>
<dbReference type="Gene3D" id="2.40.30.10">
    <property type="entry name" value="Translation factors"/>
    <property type="match status" value="1"/>
</dbReference>
<reference evidence="4" key="1">
    <citation type="submission" date="2016-06" db="EMBL/GenBank/DDBJ databases">
        <authorList>
            <person name="Radolfova-Krizova L."/>
            <person name="Nemec A."/>
        </authorList>
    </citation>
    <scope>NUCLEOTIDE SEQUENCE [LARGE SCALE GENOMIC DNA]</scope>
    <source>
        <strain evidence="4">ANC 4275</strain>
    </source>
</reference>
<dbReference type="SUPFAM" id="SSF63380">
    <property type="entry name" value="Riboflavin synthase domain-like"/>
    <property type="match status" value="1"/>
</dbReference>
<gene>
    <name evidence="3" type="ORF">A9J31_08980</name>
</gene>
<keyword evidence="4" id="KW-1185">Reference proteome</keyword>
<dbReference type="InterPro" id="IPR007037">
    <property type="entry name" value="SIP_rossman_dom"/>
</dbReference>
<organism evidence="3 4">
    <name type="scientific">Acinetobacter gandensis</name>
    <dbReference type="NCBI Taxonomy" id="1443941"/>
    <lineage>
        <taxon>Bacteria</taxon>
        <taxon>Pseudomonadati</taxon>
        <taxon>Pseudomonadota</taxon>
        <taxon>Gammaproteobacteria</taxon>
        <taxon>Moraxellales</taxon>
        <taxon>Moraxellaceae</taxon>
        <taxon>Acinetobacter</taxon>
    </lineage>
</organism>
<dbReference type="PANTHER" id="PTHR30157">
    <property type="entry name" value="FERRIC REDUCTASE, NADPH-DEPENDENT"/>
    <property type="match status" value="1"/>
</dbReference>
<evidence type="ECO:0000259" key="2">
    <source>
        <dbReference type="PROSITE" id="PS51384"/>
    </source>
</evidence>
<dbReference type="PROSITE" id="PS51384">
    <property type="entry name" value="FAD_FR"/>
    <property type="match status" value="1"/>
</dbReference>
<comment type="caution">
    <text evidence="3">The sequence shown here is derived from an EMBL/GenBank/DDBJ whole genome shotgun (WGS) entry which is preliminary data.</text>
</comment>
<dbReference type="InterPro" id="IPR039374">
    <property type="entry name" value="SIP_fam"/>
</dbReference>
<feature type="domain" description="FAD-binding FR-type" evidence="2">
    <location>
        <begin position="7"/>
        <end position="132"/>
    </location>
</feature>
<dbReference type="AlphaFoldDB" id="A0A1A7R6B1"/>
<dbReference type="PANTHER" id="PTHR30157:SF0">
    <property type="entry name" value="NADPH-DEPENDENT FERRIC-CHELATE REDUCTASE"/>
    <property type="match status" value="1"/>
</dbReference>
<evidence type="ECO:0000256" key="1">
    <source>
        <dbReference type="ARBA" id="ARBA00035644"/>
    </source>
</evidence>